<evidence type="ECO:0000313" key="4">
    <source>
        <dbReference type="Proteomes" id="UP000235015"/>
    </source>
</evidence>
<feature type="region of interest" description="Disordered" evidence="1">
    <location>
        <begin position="58"/>
        <end position="93"/>
    </location>
</feature>
<evidence type="ECO:0000313" key="3">
    <source>
        <dbReference type="EMBL" id="PLX60754.1"/>
    </source>
</evidence>
<dbReference type="STRING" id="1111735.GCA_000428045_01998"/>
<proteinExistence type="predicted"/>
<name>A0A2N6CUA6_9GAMM</name>
<gene>
    <name evidence="3" type="ORF">C0630_15090</name>
</gene>
<feature type="compositionally biased region" description="Polar residues" evidence="1">
    <location>
        <begin position="249"/>
        <end position="258"/>
    </location>
</feature>
<evidence type="ECO:0000256" key="1">
    <source>
        <dbReference type="SAM" id="MobiDB-lite"/>
    </source>
</evidence>
<dbReference type="RefSeq" id="WP_273440389.1">
    <property type="nucleotide sequence ID" value="NZ_CAXXYC010000004.1"/>
</dbReference>
<dbReference type="Pfam" id="PF13511">
    <property type="entry name" value="DUF4124"/>
    <property type="match status" value="1"/>
</dbReference>
<organism evidence="3 4">
    <name type="scientific">Sedimenticola selenatireducens</name>
    <dbReference type="NCBI Taxonomy" id="191960"/>
    <lineage>
        <taxon>Bacteria</taxon>
        <taxon>Pseudomonadati</taxon>
        <taxon>Pseudomonadota</taxon>
        <taxon>Gammaproteobacteria</taxon>
        <taxon>Chromatiales</taxon>
        <taxon>Sedimenticolaceae</taxon>
        <taxon>Sedimenticola</taxon>
    </lineage>
</organism>
<protein>
    <recommendedName>
        <fullName evidence="2">DUF4124 domain-containing protein</fullName>
    </recommendedName>
</protein>
<dbReference type="Proteomes" id="UP000235015">
    <property type="component" value="Unassembled WGS sequence"/>
</dbReference>
<dbReference type="InterPro" id="IPR025392">
    <property type="entry name" value="DUF4124"/>
</dbReference>
<feature type="region of interest" description="Disordered" evidence="1">
    <location>
        <begin position="197"/>
        <end position="264"/>
    </location>
</feature>
<accession>A0A2N6CUA6</accession>
<dbReference type="AlphaFoldDB" id="A0A2N6CUA6"/>
<feature type="compositionally biased region" description="Basic and acidic residues" evidence="1">
    <location>
        <begin position="58"/>
        <end position="71"/>
    </location>
</feature>
<evidence type="ECO:0000259" key="2">
    <source>
        <dbReference type="Pfam" id="PF13511"/>
    </source>
</evidence>
<feature type="domain" description="DUF4124" evidence="2">
    <location>
        <begin position="34"/>
        <end position="74"/>
    </location>
</feature>
<sequence>MTLVTVLIRLIERAVEAAPAVSYPHPMRSVFFICLMSLALCGQAAIYKWVDSRGDVHYSDTPTRDSEEIKLSDPTIYTPSSTGSQSGSAATGTRPPEGINYSSFVILAPSNNEVVQANGGSITIRFQAQPGLQPGHYIQAVLDGRILDQRVTGATLQLSNVERGGHMVHASIHDAAGRLLVRSNIVQFFVRQVSLVEDGKTPEPPPSGSGSNGGDAPQYKPGDAPDYSGKPAANPGSDASDYNSPRKPISSTPGQSNPAFKPNY</sequence>
<comment type="caution">
    <text evidence="3">The sequence shown here is derived from an EMBL/GenBank/DDBJ whole genome shotgun (WGS) entry which is preliminary data.</text>
</comment>
<dbReference type="EMBL" id="PKUN01000023">
    <property type="protein sequence ID" value="PLX60754.1"/>
    <property type="molecule type" value="Genomic_DNA"/>
</dbReference>
<reference evidence="3 4" key="1">
    <citation type="submission" date="2017-11" db="EMBL/GenBank/DDBJ databases">
        <title>Genome-resolved metagenomics identifies genetic mobility, metabolic interactions, and unexpected diversity in perchlorate-reducing communities.</title>
        <authorList>
            <person name="Barnum T.P."/>
            <person name="Figueroa I.A."/>
            <person name="Carlstrom C.I."/>
            <person name="Lucas L.N."/>
            <person name="Engelbrektson A.L."/>
            <person name="Coates J.D."/>
        </authorList>
    </citation>
    <scope>NUCLEOTIDE SEQUENCE [LARGE SCALE GENOMIC DNA]</scope>
    <source>
        <strain evidence="3">BM301</strain>
    </source>
</reference>
<feature type="compositionally biased region" description="Low complexity" evidence="1">
    <location>
        <begin position="80"/>
        <end position="93"/>
    </location>
</feature>